<keyword evidence="2" id="KW-1185">Reference proteome</keyword>
<accession>A0A1R3IHV2</accession>
<comment type="caution">
    <text evidence="1">The sequence shown here is derived from an EMBL/GenBank/DDBJ whole genome shotgun (WGS) entry which is preliminary data.</text>
</comment>
<name>A0A1R3IHV2_COCAP</name>
<protein>
    <submittedName>
        <fullName evidence="1">Uncharacterized protein</fullName>
    </submittedName>
</protein>
<organism evidence="1 2">
    <name type="scientific">Corchorus capsularis</name>
    <name type="common">Jute</name>
    <dbReference type="NCBI Taxonomy" id="210143"/>
    <lineage>
        <taxon>Eukaryota</taxon>
        <taxon>Viridiplantae</taxon>
        <taxon>Streptophyta</taxon>
        <taxon>Embryophyta</taxon>
        <taxon>Tracheophyta</taxon>
        <taxon>Spermatophyta</taxon>
        <taxon>Magnoliopsida</taxon>
        <taxon>eudicotyledons</taxon>
        <taxon>Gunneridae</taxon>
        <taxon>Pentapetalae</taxon>
        <taxon>rosids</taxon>
        <taxon>malvids</taxon>
        <taxon>Malvales</taxon>
        <taxon>Malvaceae</taxon>
        <taxon>Grewioideae</taxon>
        <taxon>Apeibeae</taxon>
        <taxon>Corchorus</taxon>
    </lineage>
</organism>
<dbReference type="Gramene" id="OMO82178">
    <property type="protein sequence ID" value="OMO82178"/>
    <property type="gene ID" value="CCACVL1_12046"/>
</dbReference>
<evidence type="ECO:0000313" key="2">
    <source>
        <dbReference type="Proteomes" id="UP000188268"/>
    </source>
</evidence>
<dbReference type="AlphaFoldDB" id="A0A1R3IHV2"/>
<dbReference type="Proteomes" id="UP000188268">
    <property type="component" value="Unassembled WGS sequence"/>
</dbReference>
<sequence length="37" mass="3783">MADGTVLYGTIGSCEEADKMVTCLATSGHSNMEDSAS</sequence>
<dbReference type="EMBL" id="AWWV01010044">
    <property type="protein sequence ID" value="OMO82178.1"/>
    <property type="molecule type" value="Genomic_DNA"/>
</dbReference>
<evidence type="ECO:0000313" key="1">
    <source>
        <dbReference type="EMBL" id="OMO82178.1"/>
    </source>
</evidence>
<gene>
    <name evidence="1" type="ORF">CCACVL1_12046</name>
</gene>
<proteinExistence type="predicted"/>
<reference evidence="1 2" key="1">
    <citation type="submission" date="2013-09" db="EMBL/GenBank/DDBJ databases">
        <title>Corchorus capsularis genome sequencing.</title>
        <authorList>
            <person name="Alam M."/>
            <person name="Haque M.S."/>
            <person name="Islam M.S."/>
            <person name="Emdad E.M."/>
            <person name="Islam M.M."/>
            <person name="Ahmed B."/>
            <person name="Halim A."/>
            <person name="Hossen Q.M.M."/>
            <person name="Hossain M.Z."/>
            <person name="Ahmed R."/>
            <person name="Khan M.M."/>
            <person name="Islam R."/>
            <person name="Rashid M.M."/>
            <person name="Khan S.A."/>
            <person name="Rahman M.S."/>
            <person name="Alam M."/>
        </authorList>
    </citation>
    <scope>NUCLEOTIDE SEQUENCE [LARGE SCALE GENOMIC DNA]</scope>
    <source>
        <strain evidence="2">cv. CVL-1</strain>
        <tissue evidence="1">Whole seedling</tissue>
    </source>
</reference>